<keyword evidence="1" id="KW-0540">Nuclease</keyword>
<dbReference type="PANTHER" id="PTHR35562:SF2">
    <property type="entry name" value="DNA ENDONUCLEASE SMRA-RELATED"/>
    <property type="match status" value="1"/>
</dbReference>
<protein>
    <submittedName>
        <fullName evidence="1">DNA endonuclease SmrA</fullName>
    </submittedName>
</protein>
<dbReference type="AlphaFoldDB" id="A0AAP8PFC6"/>
<comment type="caution">
    <text evidence="1">The sequence shown here is derived from an EMBL/GenBank/DDBJ whole genome shotgun (WGS) entry which is preliminary data.</text>
</comment>
<sequence length="100" mass="11431">MSEQEKDFFEQAMADVVPLASGRQTLYLKPQEAMDKSARREAQRLMQENFLSTDFLEVIPCEQPLEFKGEGIQQGVLDKLRNGRYPPQASLNLLRQSVEA</sequence>
<dbReference type="GO" id="GO:0004520">
    <property type="term" value="F:DNA endonuclease activity"/>
    <property type="evidence" value="ECO:0007669"/>
    <property type="project" value="TreeGrafter"/>
</dbReference>
<dbReference type="EMBL" id="JTBC02000007">
    <property type="protein sequence ID" value="PNO65357.1"/>
    <property type="molecule type" value="Genomic_DNA"/>
</dbReference>
<keyword evidence="1" id="KW-0378">Hydrolase</keyword>
<reference evidence="2" key="1">
    <citation type="submission" date="2017-12" db="EMBL/GenBank/DDBJ databases">
        <title>FDA dAtabase for Regulatory Grade micrObial Sequences (FDA-ARGOS): Supporting development and validation of Infectious Disease Dx tests.</title>
        <authorList>
            <person name="Campos J."/>
            <person name="Goldberg B."/>
            <person name="Tallon L."/>
            <person name="Sadzewicz L."/>
            <person name="Sengamalay N."/>
            <person name="Ott S."/>
            <person name="Godinez A."/>
            <person name="Nagaraj S."/>
            <person name="Vavikolanu K."/>
            <person name="Vyas G."/>
            <person name="Nadendla S."/>
            <person name="Aluvathingal J."/>
            <person name="Geyer C."/>
            <person name="Nandy P."/>
            <person name="Hobson J."/>
            <person name="Sichtig H."/>
        </authorList>
    </citation>
    <scope>NUCLEOTIDE SEQUENCE [LARGE SCALE GENOMIC DNA]</scope>
    <source>
        <strain evidence="2">FDAARGOS_79</strain>
    </source>
</reference>
<accession>A0AAP8PFC6</accession>
<keyword evidence="1" id="KW-0255">Endonuclease</keyword>
<gene>
    <name evidence="1" type="ORF">MC70_017665</name>
</gene>
<dbReference type="Proteomes" id="UP000030378">
    <property type="component" value="Unassembled WGS sequence"/>
</dbReference>
<feature type="non-terminal residue" evidence="1">
    <location>
        <position position="100"/>
    </location>
</feature>
<organism evidence="1 2">
    <name type="scientific">Serratia marcescens</name>
    <dbReference type="NCBI Taxonomy" id="615"/>
    <lineage>
        <taxon>Bacteria</taxon>
        <taxon>Pseudomonadati</taxon>
        <taxon>Pseudomonadota</taxon>
        <taxon>Gammaproteobacteria</taxon>
        <taxon>Enterobacterales</taxon>
        <taxon>Yersiniaceae</taxon>
        <taxon>Serratia</taxon>
    </lineage>
</organism>
<evidence type="ECO:0000313" key="2">
    <source>
        <dbReference type="Proteomes" id="UP000030378"/>
    </source>
</evidence>
<name>A0AAP8PFC6_SERMA</name>
<proteinExistence type="predicted"/>
<dbReference type="InterPro" id="IPR036063">
    <property type="entry name" value="Smr_dom_sf"/>
</dbReference>
<dbReference type="PANTHER" id="PTHR35562">
    <property type="entry name" value="DNA ENDONUCLEASE SMRA-RELATED"/>
    <property type="match status" value="1"/>
</dbReference>
<evidence type="ECO:0000313" key="1">
    <source>
        <dbReference type="EMBL" id="PNO65357.1"/>
    </source>
</evidence>
<dbReference type="Gene3D" id="3.30.1370.110">
    <property type="match status" value="1"/>
</dbReference>